<comment type="caution">
    <text evidence="1">The sequence shown here is derived from an EMBL/GenBank/DDBJ whole genome shotgun (WGS) entry which is preliminary data.</text>
</comment>
<accession>A0ABQ5CZ64</accession>
<gene>
    <name evidence="1" type="ORF">Tco_0911687</name>
</gene>
<evidence type="ECO:0000313" key="2">
    <source>
        <dbReference type="Proteomes" id="UP001151760"/>
    </source>
</evidence>
<dbReference type="EMBL" id="BQNB010014703">
    <property type="protein sequence ID" value="GJT31412.1"/>
    <property type="molecule type" value="Genomic_DNA"/>
</dbReference>
<organism evidence="1 2">
    <name type="scientific">Tanacetum coccineum</name>
    <dbReference type="NCBI Taxonomy" id="301880"/>
    <lineage>
        <taxon>Eukaryota</taxon>
        <taxon>Viridiplantae</taxon>
        <taxon>Streptophyta</taxon>
        <taxon>Embryophyta</taxon>
        <taxon>Tracheophyta</taxon>
        <taxon>Spermatophyta</taxon>
        <taxon>Magnoliopsida</taxon>
        <taxon>eudicotyledons</taxon>
        <taxon>Gunneridae</taxon>
        <taxon>Pentapetalae</taxon>
        <taxon>asterids</taxon>
        <taxon>campanulids</taxon>
        <taxon>Asterales</taxon>
        <taxon>Asteraceae</taxon>
        <taxon>Asteroideae</taxon>
        <taxon>Anthemideae</taxon>
        <taxon>Anthemidinae</taxon>
        <taxon>Tanacetum</taxon>
    </lineage>
</organism>
<reference evidence="1" key="1">
    <citation type="journal article" date="2022" name="Int. J. Mol. Sci.">
        <title>Draft Genome of Tanacetum Coccineum: Genomic Comparison of Closely Related Tanacetum-Family Plants.</title>
        <authorList>
            <person name="Yamashiro T."/>
            <person name="Shiraishi A."/>
            <person name="Nakayama K."/>
            <person name="Satake H."/>
        </authorList>
    </citation>
    <scope>NUCLEOTIDE SEQUENCE</scope>
</reference>
<reference evidence="1" key="2">
    <citation type="submission" date="2022-01" db="EMBL/GenBank/DDBJ databases">
        <authorList>
            <person name="Yamashiro T."/>
            <person name="Shiraishi A."/>
            <person name="Satake H."/>
            <person name="Nakayama K."/>
        </authorList>
    </citation>
    <scope>NUCLEOTIDE SEQUENCE</scope>
</reference>
<evidence type="ECO:0000313" key="1">
    <source>
        <dbReference type="EMBL" id="GJT31412.1"/>
    </source>
</evidence>
<proteinExistence type="predicted"/>
<sequence>MTSVGGRLCEDDMALQIHLAGLRTLLPSEIHFMLMTFLQIESAMASLMFFDSVRLTDFQLLVLTDDLLSNDVQKDVVDRMYACLTNQHNETMSPLVLVPVC</sequence>
<dbReference type="Proteomes" id="UP001151760">
    <property type="component" value="Unassembled WGS sequence"/>
</dbReference>
<protein>
    <submittedName>
        <fullName evidence="1">Uncharacterized protein</fullName>
    </submittedName>
</protein>
<name>A0ABQ5CZ64_9ASTR</name>
<keyword evidence="2" id="KW-1185">Reference proteome</keyword>